<keyword evidence="7 9" id="KW-0472">Membrane</keyword>
<evidence type="ECO:0000256" key="1">
    <source>
        <dbReference type="ARBA" id="ARBA00004651"/>
    </source>
</evidence>
<feature type="transmembrane region" description="Helical" evidence="9">
    <location>
        <begin position="6"/>
        <end position="35"/>
    </location>
</feature>
<keyword evidence="2" id="KW-0813">Transport</keyword>
<proteinExistence type="inferred from homology"/>
<evidence type="ECO:0000256" key="4">
    <source>
        <dbReference type="ARBA" id="ARBA00022692"/>
    </source>
</evidence>
<dbReference type="OrthoDB" id="43815at2157"/>
<dbReference type="GO" id="GO:0022857">
    <property type="term" value="F:transmembrane transporter activity"/>
    <property type="evidence" value="ECO:0007669"/>
    <property type="project" value="InterPro"/>
</dbReference>
<dbReference type="PANTHER" id="PTHR11795">
    <property type="entry name" value="BRANCHED-CHAIN AMINO ACID TRANSPORT SYSTEM PERMEASE PROTEIN LIVH"/>
    <property type="match status" value="1"/>
</dbReference>
<dbReference type="Pfam" id="PF02653">
    <property type="entry name" value="BPD_transp_2"/>
    <property type="match status" value="1"/>
</dbReference>
<dbReference type="Gene3D" id="1.10.3470.10">
    <property type="entry name" value="ABC transporter involved in vitamin B12 uptake, BtuC"/>
    <property type="match status" value="1"/>
</dbReference>
<dbReference type="RefSeq" id="WP_021072800.1">
    <property type="nucleotide sequence ID" value="NZ_FNPC01000001.1"/>
</dbReference>
<feature type="transmembrane region" description="Helical" evidence="9">
    <location>
        <begin position="230"/>
        <end position="257"/>
    </location>
</feature>
<comment type="similarity">
    <text evidence="8">Belongs to the binding-protein-dependent transport system permease family. LivHM subfamily.</text>
</comment>
<evidence type="ECO:0000256" key="2">
    <source>
        <dbReference type="ARBA" id="ARBA00022448"/>
    </source>
</evidence>
<dbReference type="AlphaFoldDB" id="A0A1H3EKF1"/>
<dbReference type="InterPro" id="IPR052157">
    <property type="entry name" value="BCAA_transport_permease"/>
</dbReference>
<evidence type="ECO:0000313" key="11">
    <source>
        <dbReference type="Proteomes" id="UP000199079"/>
    </source>
</evidence>
<dbReference type="EMBL" id="FNPC01000001">
    <property type="protein sequence ID" value="SDX79252.1"/>
    <property type="molecule type" value="Genomic_DNA"/>
</dbReference>
<feature type="transmembrane region" description="Helical" evidence="9">
    <location>
        <begin position="98"/>
        <end position="121"/>
    </location>
</feature>
<dbReference type="Proteomes" id="UP000199079">
    <property type="component" value="Unassembled WGS sequence"/>
</dbReference>
<feature type="transmembrane region" description="Helical" evidence="9">
    <location>
        <begin position="141"/>
        <end position="167"/>
    </location>
</feature>
<comment type="subcellular location">
    <subcellularLocation>
        <location evidence="1">Cell membrane</location>
        <topology evidence="1">Multi-pass membrane protein</topology>
    </subcellularLocation>
</comment>
<keyword evidence="3" id="KW-1003">Cell membrane</keyword>
<feature type="transmembrane region" description="Helical" evidence="9">
    <location>
        <begin position="66"/>
        <end position="86"/>
    </location>
</feature>
<evidence type="ECO:0000256" key="5">
    <source>
        <dbReference type="ARBA" id="ARBA00022970"/>
    </source>
</evidence>
<evidence type="ECO:0000256" key="3">
    <source>
        <dbReference type="ARBA" id="ARBA00022475"/>
    </source>
</evidence>
<evidence type="ECO:0000256" key="7">
    <source>
        <dbReference type="ARBA" id="ARBA00023136"/>
    </source>
</evidence>
<keyword evidence="5" id="KW-0029">Amino-acid transport</keyword>
<name>A0A1H3EKF1_9EURY</name>
<organism evidence="10 11">
    <name type="scientific">Halopenitus persicus</name>
    <dbReference type="NCBI Taxonomy" id="1048396"/>
    <lineage>
        <taxon>Archaea</taxon>
        <taxon>Methanobacteriati</taxon>
        <taxon>Methanobacteriota</taxon>
        <taxon>Stenosarchaea group</taxon>
        <taxon>Halobacteria</taxon>
        <taxon>Halobacteriales</taxon>
        <taxon>Haloferacaceae</taxon>
        <taxon>Halopenitus</taxon>
    </lineage>
</organism>
<dbReference type="InterPro" id="IPR037294">
    <property type="entry name" value="ABC_BtuC-like"/>
</dbReference>
<reference evidence="11" key="1">
    <citation type="submission" date="2016-10" db="EMBL/GenBank/DDBJ databases">
        <authorList>
            <person name="Varghese N."/>
            <person name="Submissions S."/>
        </authorList>
    </citation>
    <scope>NUCLEOTIDE SEQUENCE [LARGE SCALE GENOMIC DNA]</scope>
    <source>
        <strain evidence="11">DC30,IBRC 10041,KCTC 4046</strain>
    </source>
</reference>
<evidence type="ECO:0000256" key="6">
    <source>
        <dbReference type="ARBA" id="ARBA00022989"/>
    </source>
</evidence>
<keyword evidence="6 9" id="KW-1133">Transmembrane helix</keyword>
<dbReference type="GO" id="GO:0005886">
    <property type="term" value="C:plasma membrane"/>
    <property type="evidence" value="ECO:0007669"/>
    <property type="project" value="UniProtKB-SubCell"/>
</dbReference>
<dbReference type="GeneID" id="43839666"/>
<dbReference type="CDD" id="cd06582">
    <property type="entry name" value="TM_PBP1_LivH_like"/>
    <property type="match status" value="1"/>
</dbReference>
<feature type="transmembrane region" description="Helical" evidence="9">
    <location>
        <begin position="198"/>
        <end position="218"/>
    </location>
</feature>
<evidence type="ECO:0000256" key="8">
    <source>
        <dbReference type="ARBA" id="ARBA00037998"/>
    </source>
</evidence>
<evidence type="ECO:0000256" key="9">
    <source>
        <dbReference type="SAM" id="Phobius"/>
    </source>
</evidence>
<gene>
    <name evidence="10" type="ORF">SAMN05216564_101483</name>
</gene>
<feature type="transmembrane region" description="Helical" evidence="9">
    <location>
        <begin position="269"/>
        <end position="290"/>
    </location>
</feature>
<evidence type="ECO:0000313" key="10">
    <source>
        <dbReference type="EMBL" id="SDX79252.1"/>
    </source>
</evidence>
<keyword evidence="11" id="KW-1185">Reference proteome</keyword>
<dbReference type="InterPro" id="IPR001851">
    <property type="entry name" value="ABC_transp_permease"/>
</dbReference>
<sequence length="297" mass="31056">MVDIGLFTQIVINGLLLGGIYVTIGVGFSLAFGVLEVVDFAVGEYVMVGAFMGAVLAPLFGAEGVFVIPIVLVVFFAVGALIQPLIHHVTTGDRPHPLLMGLVFTFGLATFLRGSVLTIFGPNSQDVPSSLLTGGIEVPGLGTFPVVRTVTAVFGVTGLAVFMYYLYRTRGGMAIRAIAEDRTNARLMGININRYQSIAYGAYAALTGSAGVFIGMTFNASPGMGLQYTAFAFFMVVLAGMGYLPGVIVAGIVLGLTQSFTAVYISGNAVLLVLFAIIYVVLLVSPAGILGKGEWAT</sequence>
<keyword evidence="4 9" id="KW-0812">Transmembrane</keyword>
<feature type="transmembrane region" description="Helical" evidence="9">
    <location>
        <begin position="42"/>
        <end position="60"/>
    </location>
</feature>
<protein>
    <submittedName>
        <fullName evidence="10">Amino acid/amide ABC transporter membrane protein 1, HAAT family</fullName>
    </submittedName>
</protein>
<dbReference type="GO" id="GO:0006865">
    <property type="term" value="P:amino acid transport"/>
    <property type="evidence" value="ECO:0007669"/>
    <property type="project" value="UniProtKB-KW"/>
</dbReference>
<dbReference type="PANTHER" id="PTHR11795:SF445">
    <property type="entry name" value="AMINO ACID ABC TRANSPORTER PERMEASE PROTEIN"/>
    <property type="match status" value="1"/>
</dbReference>
<accession>A0A1H3EKF1</accession>